<accession>A0A9N8RX02</accession>
<name>A0A9N8RX02_9BURK</name>
<gene>
    <name evidence="1" type="ORF">LMG31841_02393</name>
</gene>
<dbReference type="EMBL" id="CAJQZC010000004">
    <property type="protein sequence ID" value="CAG4896970.1"/>
    <property type="molecule type" value="Genomic_DNA"/>
</dbReference>
<proteinExistence type="predicted"/>
<protein>
    <submittedName>
        <fullName evidence="1">Uncharacterized protein</fullName>
    </submittedName>
</protein>
<organism evidence="1 2">
    <name type="scientific">Paraburkholderia saeva</name>
    <dbReference type="NCBI Taxonomy" id="2777537"/>
    <lineage>
        <taxon>Bacteria</taxon>
        <taxon>Pseudomonadati</taxon>
        <taxon>Pseudomonadota</taxon>
        <taxon>Betaproteobacteria</taxon>
        <taxon>Burkholderiales</taxon>
        <taxon>Burkholderiaceae</taxon>
        <taxon>Paraburkholderia</taxon>
    </lineage>
</organism>
<evidence type="ECO:0000313" key="2">
    <source>
        <dbReference type="Proteomes" id="UP000789704"/>
    </source>
</evidence>
<dbReference type="Proteomes" id="UP000789704">
    <property type="component" value="Unassembled WGS sequence"/>
</dbReference>
<evidence type="ECO:0000313" key="1">
    <source>
        <dbReference type="EMBL" id="CAG4896970.1"/>
    </source>
</evidence>
<dbReference type="AlphaFoldDB" id="A0A9N8RX02"/>
<reference evidence="1" key="1">
    <citation type="submission" date="2021-04" db="EMBL/GenBank/DDBJ databases">
        <authorList>
            <person name="Vanwijnsberghe S."/>
        </authorList>
    </citation>
    <scope>NUCLEOTIDE SEQUENCE</scope>
    <source>
        <strain evidence="1">LMG 31841</strain>
    </source>
</reference>
<comment type="caution">
    <text evidence="1">The sequence shown here is derived from an EMBL/GenBank/DDBJ whole genome shotgun (WGS) entry which is preliminary data.</text>
</comment>
<keyword evidence="2" id="KW-1185">Reference proteome</keyword>
<sequence>MVLNARRGQLEDVVVAENAFRVTAARSVDELLDPTDRLELGFETGYLLLELRPGRGPCTRSVVMDALLGDLLLNTADDPDSDV</sequence>